<dbReference type="EMBL" id="JAVHJS010000002">
    <property type="protein sequence ID" value="KAK2866584.1"/>
    <property type="molecule type" value="Genomic_DNA"/>
</dbReference>
<feature type="region of interest" description="Disordered" evidence="1">
    <location>
        <begin position="1"/>
        <end position="42"/>
    </location>
</feature>
<reference evidence="2" key="1">
    <citation type="submission" date="2023-08" db="EMBL/GenBank/DDBJ databases">
        <title>Pelteobagrus vachellii genome.</title>
        <authorList>
            <person name="Liu H."/>
        </authorList>
    </citation>
    <scope>NUCLEOTIDE SEQUENCE</scope>
    <source>
        <strain evidence="2">PRFRI_2022a</strain>
        <tissue evidence="2">Muscle</tissue>
    </source>
</reference>
<evidence type="ECO:0000313" key="3">
    <source>
        <dbReference type="Proteomes" id="UP001187315"/>
    </source>
</evidence>
<accession>A0AA88T917</accession>
<keyword evidence="3" id="KW-1185">Reference proteome</keyword>
<organism evidence="2 3">
    <name type="scientific">Tachysurus vachellii</name>
    <name type="common">Darkbarbel catfish</name>
    <name type="synonym">Pelteobagrus vachellii</name>
    <dbReference type="NCBI Taxonomy" id="175792"/>
    <lineage>
        <taxon>Eukaryota</taxon>
        <taxon>Metazoa</taxon>
        <taxon>Chordata</taxon>
        <taxon>Craniata</taxon>
        <taxon>Vertebrata</taxon>
        <taxon>Euteleostomi</taxon>
        <taxon>Actinopterygii</taxon>
        <taxon>Neopterygii</taxon>
        <taxon>Teleostei</taxon>
        <taxon>Ostariophysi</taxon>
        <taxon>Siluriformes</taxon>
        <taxon>Bagridae</taxon>
        <taxon>Tachysurus</taxon>
    </lineage>
</organism>
<proteinExistence type="predicted"/>
<protein>
    <submittedName>
        <fullName evidence="2">Uncharacterized protein</fullName>
    </submittedName>
</protein>
<evidence type="ECO:0000256" key="1">
    <source>
        <dbReference type="SAM" id="MobiDB-lite"/>
    </source>
</evidence>
<evidence type="ECO:0000313" key="2">
    <source>
        <dbReference type="EMBL" id="KAK2866584.1"/>
    </source>
</evidence>
<sequence>MHTGGTAVRPGGRSLKHSPSGRIMEEMRGQSRGPKVSHQPTSRHCPDMAALCVCAPGRKAWPQEGIKGGEEGRMKESKYGSQWNVVYQWVAAISTLFMRHPAEAESSTLKLCNTLILQEFTTALLQL</sequence>
<gene>
    <name evidence="2" type="ORF">Q7C36_002640</name>
</gene>
<name>A0AA88T917_TACVA</name>
<dbReference type="Proteomes" id="UP001187315">
    <property type="component" value="Unassembled WGS sequence"/>
</dbReference>
<comment type="caution">
    <text evidence="2">The sequence shown here is derived from an EMBL/GenBank/DDBJ whole genome shotgun (WGS) entry which is preliminary data.</text>
</comment>
<dbReference type="AlphaFoldDB" id="A0AA88T917"/>